<organism evidence="2 3">
    <name type="scientific">Bradyrhizobium erythrophlei</name>
    <dbReference type="NCBI Taxonomy" id="1437360"/>
    <lineage>
        <taxon>Bacteria</taxon>
        <taxon>Pseudomonadati</taxon>
        <taxon>Pseudomonadota</taxon>
        <taxon>Alphaproteobacteria</taxon>
        <taxon>Hyphomicrobiales</taxon>
        <taxon>Nitrobacteraceae</taxon>
        <taxon>Bradyrhizobium</taxon>
    </lineage>
</organism>
<proteinExistence type="predicted"/>
<evidence type="ECO:0000313" key="3">
    <source>
        <dbReference type="Proteomes" id="UP000190675"/>
    </source>
</evidence>
<dbReference type="AlphaFoldDB" id="A0A1M5UMW9"/>
<dbReference type="EMBL" id="LT670818">
    <property type="protein sequence ID" value="SHH64344.1"/>
    <property type="molecule type" value="Genomic_DNA"/>
</dbReference>
<accession>A0A1M5UMW9</accession>
<protein>
    <submittedName>
        <fullName evidence="2">Uncharacterized protein</fullName>
    </submittedName>
</protein>
<name>A0A1M5UMW9_9BRAD</name>
<gene>
    <name evidence="2" type="ORF">SAMN05444169_8527</name>
</gene>
<reference evidence="2 3" key="1">
    <citation type="submission" date="2016-11" db="EMBL/GenBank/DDBJ databases">
        <authorList>
            <person name="Jaros S."/>
            <person name="Januszkiewicz K."/>
            <person name="Wedrychowicz H."/>
        </authorList>
    </citation>
    <scope>NUCLEOTIDE SEQUENCE [LARGE SCALE GENOMIC DNA]</scope>
    <source>
        <strain evidence="2 3">GAS242</strain>
    </source>
</reference>
<sequence>MGKKKRNALKHGANATEVMLWSERYEDYEALRDGLYQEFTPSGSTEEYLVQKLLDLRWRRRRLECHEQIVIQQRLDRVRAKNEYSYHVDNLRSFAPEFREATSEEQVEARLATLSPIYRNTIRDQWPFKSGDESQKWGPLIAEGLLAWKPAPRYEQADEFIKILDLDEFDTSLERIERLDAMIDRTIKRLMQLKTMKQMHGRLEPKLIEGQATKNLQAPGRTESPSNE</sequence>
<feature type="region of interest" description="Disordered" evidence="1">
    <location>
        <begin position="203"/>
        <end position="228"/>
    </location>
</feature>
<dbReference type="Proteomes" id="UP000190675">
    <property type="component" value="Chromosome I"/>
</dbReference>
<dbReference type="OrthoDB" id="9830912at2"/>
<dbReference type="RefSeq" id="WP_079571942.1">
    <property type="nucleotide sequence ID" value="NZ_LT670818.1"/>
</dbReference>
<evidence type="ECO:0000313" key="2">
    <source>
        <dbReference type="EMBL" id="SHH64344.1"/>
    </source>
</evidence>
<evidence type="ECO:0000256" key="1">
    <source>
        <dbReference type="SAM" id="MobiDB-lite"/>
    </source>
</evidence>